<evidence type="ECO:0000313" key="6">
    <source>
        <dbReference type="Proteomes" id="UP000225379"/>
    </source>
</evidence>
<comment type="caution">
    <text evidence="5">The sequence shown here is derived from an EMBL/GenBank/DDBJ whole genome shotgun (WGS) entry which is preliminary data.</text>
</comment>
<evidence type="ECO:0000313" key="5">
    <source>
        <dbReference type="EMBL" id="PGH58244.1"/>
    </source>
</evidence>
<dbReference type="InterPro" id="IPR023346">
    <property type="entry name" value="Lysozyme-like_dom_sf"/>
</dbReference>
<dbReference type="Gene3D" id="1.10.530.10">
    <property type="match status" value="1"/>
</dbReference>
<dbReference type="OrthoDB" id="9801695at2"/>
<dbReference type="PANTHER" id="PTHR37423:SF2">
    <property type="entry name" value="MEMBRANE-BOUND LYTIC MUREIN TRANSGLYCOSYLASE C"/>
    <property type="match status" value="1"/>
</dbReference>
<name>A0A2B8BAA6_9PROT</name>
<accession>A0A2B8BAA6</accession>
<dbReference type="AlphaFoldDB" id="A0A2B8BAA6"/>
<sequence>MAAPSFSQYDPYIDAAAKRFGVDPNLIRGVMALENYGGDAGLRGGSGEYGLMQVMPGTYADLARRHGLGSDASDPSNNIMAGTAYIAENLQANHGDVAKTLAAYNAGPGGSAKFRQTGDASTLPGVTQGYLQRAARFGLIDPTQAPPVNVASRTPVQTMTSSAGQSVNTANGVAAMPETATPAGLLSTGDAASANSSPWTGLLGNGMAQGQALMALAAGLMSGRDMGEGLTKGMQGFGAALQNAKAMQLAQLEFAKKAQQQGQIEALAKQYDGSNPRLAALIRSGNEAALNSIASNLVPKRGETPWYVSTDDNGKPQVNPQALNTYAATKQAENGLMMGPNGFQLPPGVSDATREKSMSESVGQQAGRAAYAGQIAGAEEAARAPYRVEQVGPGGTLVTPFPGGQPAQGQPAGGVVYQSPNPAPGTQQGRFEGDLGTKRAAIVDEAHKDAMAARQGLDVIQQQSDALAAGFQPGATAEVRGNAAALLQGFGVPENAAKRITGGDPAGLRIFQSANSQITQSIAKTLGANPTDNDAKLLQQSLAQATDPLSVVNAIKSYAERKFQGKIDRYAGIYQHSIVNGRDPLEYDLQWANRPRPAAPSAAPQSTTTQPVSPSGGGRTLRFDAQGNMIP</sequence>
<dbReference type="InterPro" id="IPR008258">
    <property type="entry name" value="Transglycosylase_SLT_dom_1"/>
</dbReference>
<protein>
    <recommendedName>
        <fullName evidence="4">Transglycosylase SLT domain-containing protein</fullName>
    </recommendedName>
</protein>
<comment type="similarity">
    <text evidence="2">Belongs to the virb1 family.</text>
</comment>
<proteinExistence type="inferred from homology"/>
<evidence type="ECO:0000256" key="2">
    <source>
        <dbReference type="ARBA" id="ARBA00009387"/>
    </source>
</evidence>
<comment type="similarity">
    <text evidence="1">Belongs to the transglycosylase Slt family.</text>
</comment>
<feature type="domain" description="Transglycosylase SLT" evidence="4">
    <location>
        <begin position="12"/>
        <end position="113"/>
    </location>
</feature>
<evidence type="ECO:0000256" key="1">
    <source>
        <dbReference type="ARBA" id="ARBA00007734"/>
    </source>
</evidence>
<feature type="compositionally biased region" description="Low complexity" evidence="3">
    <location>
        <begin position="595"/>
        <end position="611"/>
    </location>
</feature>
<dbReference type="PANTHER" id="PTHR37423">
    <property type="entry name" value="SOLUBLE LYTIC MUREIN TRANSGLYCOSYLASE-RELATED"/>
    <property type="match status" value="1"/>
</dbReference>
<dbReference type="Proteomes" id="UP000225379">
    <property type="component" value="Unassembled WGS sequence"/>
</dbReference>
<dbReference type="Pfam" id="PF01464">
    <property type="entry name" value="SLT"/>
    <property type="match status" value="1"/>
</dbReference>
<feature type="region of interest" description="Disordered" evidence="3">
    <location>
        <begin position="595"/>
        <end position="631"/>
    </location>
</feature>
<dbReference type="RefSeq" id="WP_098736224.1">
    <property type="nucleotide sequence ID" value="NZ_PDKW01000039.1"/>
</dbReference>
<dbReference type="EMBL" id="PDKW01000039">
    <property type="protein sequence ID" value="PGH58244.1"/>
    <property type="molecule type" value="Genomic_DNA"/>
</dbReference>
<gene>
    <name evidence="5" type="ORF">CRT60_09955</name>
</gene>
<dbReference type="SUPFAM" id="SSF53955">
    <property type="entry name" value="Lysozyme-like"/>
    <property type="match status" value="1"/>
</dbReference>
<evidence type="ECO:0000256" key="3">
    <source>
        <dbReference type="SAM" id="MobiDB-lite"/>
    </source>
</evidence>
<evidence type="ECO:0000259" key="4">
    <source>
        <dbReference type="Pfam" id="PF01464"/>
    </source>
</evidence>
<reference evidence="6" key="1">
    <citation type="submission" date="2017-10" db="EMBL/GenBank/DDBJ databases">
        <authorList>
            <person name="Kravchenko I.K."/>
            <person name="Grouzdev D.S."/>
        </authorList>
    </citation>
    <scope>NUCLEOTIDE SEQUENCE [LARGE SCALE GENOMIC DNA]</scope>
    <source>
        <strain evidence="6">B2</strain>
    </source>
</reference>
<organism evidence="5 6">
    <name type="scientific">Azospirillum palustre</name>
    <dbReference type="NCBI Taxonomy" id="2044885"/>
    <lineage>
        <taxon>Bacteria</taxon>
        <taxon>Pseudomonadati</taxon>
        <taxon>Pseudomonadota</taxon>
        <taxon>Alphaproteobacteria</taxon>
        <taxon>Rhodospirillales</taxon>
        <taxon>Azospirillaceae</taxon>
        <taxon>Azospirillum</taxon>
    </lineage>
</organism>
<keyword evidence="6" id="KW-1185">Reference proteome</keyword>